<dbReference type="Gene3D" id="3.30.70.1390">
    <property type="entry name" value="ROC domain from the Parkinson's disease-associated leucine-rich repeat kinase 2"/>
    <property type="match status" value="1"/>
</dbReference>
<feature type="compositionally biased region" description="Basic and acidic residues" evidence="1">
    <location>
        <begin position="153"/>
        <end position="171"/>
    </location>
</feature>
<evidence type="ECO:0000256" key="1">
    <source>
        <dbReference type="SAM" id="MobiDB-lite"/>
    </source>
</evidence>
<feature type="compositionally biased region" description="Basic and acidic residues" evidence="1">
    <location>
        <begin position="75"/>
        <end position="84"/>
    </location>
</feature>
<feature type="region of interest" description="Disordered" evidence="1">
    <location>
        <begin position="53"/>
        <end position="124"/>
    </location>
</feature>
<accession>A0A8S3U4Y2</accession>
<name>A0A8S3U4Y2_MYTED</name>
<feature type="compositionally biased region" description="Polar residues" evidence="1">
    <location>
        <begin position="97"/>
        <end position="110"/>
    </location>
</feature>
<dbReference type="AlphaFoldDB" id="A0A8S3U4Y2"/>
<proteinExistence type="predicted"/>
<protein>
    <submittedName>
        <fullName evidence="2">Uncharacterized protein</fullName>
    </submittedName>
</protein>
<dbReference type="EMBL" id="CAJPWZ010002452">
    <property type="protein sequence ID" value="CAG2238538.1"/>
    <property type="molecule type" value="Genomic_DNA"/>
</dbReference>
<keyword evidence="3" id="KW-1185">Reference proteome</keyword>
<feature type="region of interest" description="Disordered" evidence="1">
    <location>
        <begin position="153"/>
        <end position="195"/>
    </location>
</feature>
<dbReference type="Proteomes" id="UP000683360">
    <property type="component" value="Unassembled WGS sequence"/>
</dbReference>
<comment type="caution">
    <text evidence="2">The sequence shown here is derived from an EMBL/GenBank/DDBJ whole genome shotgun (WGS) entry which is preliminary data.</text>
</comment>
<dbReference type="Pfam" id="PF08477">
    <property type="entry name" value="Roc"/>
    <property type="match status" value="1"/>
</dbReference>
<organism evidence="2 3">
    <name type="scientific">Mytilus edulis</name>
    <name type="common">Blue mussel</name>
    <dbReference type="NCBI Taxonomy" id="6550"/>
    <lineage>
        <taxon>Eukaryota</taxon>
        <taxon>Metazoa</taxon>
        <taxon>Spiralia</taxon>
        <taxon>Lophotrochozoa</taxon>
        <taxon>Mollusca</taxon>
        <taxon>Bivalvia</taxon>
        <taxon>Autobranchia</taxon>
        <taxon>Pteriomorphia</taxon>
        <taxon>Mytilida</taxon>
        <taxon>Mytiloidea</taxon>
        <taxon>Mytilidae</taxon>
        <taxon>Mytilinae</taxon>
        <taxon>Mytilus</taxon>
    </lineage>
</organism>
<dbReference type="OrthoDB" id="6125710at2759"/>
<reference evidence="2" key="1">
    <citation type="submission" date="2021-03" db="EMBL/GenBank/DDBJ databases">
        <authorList>
            <person name="Bekaert M."/>
        </authorList>
    </citation>
    <scope>NUCLEOTIDE SEQUENCE</scope>
</reference>
<evidence type="ECO:0000313" key="2">
    <source>
        <dbReference type="EMBL" id="CAG2238538.1"/>
    </source>
</evidence>
<gene>
    <name evidence="2" type="ORF">MEDL_50947</name>
</gene>
<sequence length="267" mass="30443">MLGNYEETELHTRLLKPYEEKLSSEHTAIFEASVEEVDNRTFKHFVETTSFDESKEPTIPSYQPKTVKRPVATEYKGKPTKDTQIKSSLAPDFQAKSLETTASQVATESQGDMEAQGDMESQVTTLRSSAAEYYPSEDIKSLLKLLEDTKSQVISREDPKSQIKSQEDTKSQVKFPEPQVKSKVATSSQKLQPKQQLEQAYEDIKTMMVKSKVDLHDREEYATLLLWDFAGDEEFYHTHQTFLSSDAIYLVVSKLNESEDKNAQGKY</sequence>
<feature type="compositionally biased region" description="Polar residues" evidence="1">
    <location>
        <begin position="184"/>
        <end position="195"/>
    </location>
</feature>
<evidence type="ECO:0000313" key="3">
    <source>
        <dbReference type="Proteomes" id="UP000683360"/>
    </source>
</evidence>